<accession>A0ABS6Z4G4</accession>
<gene>
    <name evidence="7" type="ORF">GPJ59_12305</name>
</gene>
<evidence type="ECO:0000313" key="8">
    <source>
        <dbReference type="Proteomes" id="UP000812013"/>
    </source>
</evidence>
<keyword evidence="1 5" id="KW-0436">Ligase</keyword>
<comment type="function">
    <text evidence="5">ATP-dependent carboxylate-amine ligase which exhibits weak glutamate--cysteine ligase activity.</text>
</comment>
<dbReference type="PANTHER" id="PTHR36510:SF1">
    <property type="entry name" value="GLUTAMATE--CYSTEINE LIGASE 2-RELATED"/>
    <property type="match status" value="1"/>
</dbReference>
<dbReference type="Pfam" id="PF04107">
    <property type="entry name" value="GCS2"/>
    <property type="match status" value="1"/>
</dbReference>
<evidence type="ECO:0000256" key="3">
    <source>
        <dbReference type="ARBA" id="ARBA00022840"/>
    </source>
</evidence>
<dbReference type="HAMAP" id="MF_01609">
    <property type="entry name" value="Glu_cys_ligase_2"/>
    <property type="match status" value="1"/>
</dbReference>
<dbReference type="InterPro" id="IPR014746">
    <property type="entry name" value="Gln_synth/guanido_kin_cat_dom"/>
</dbReference>
<dbReference type="EC" id="6.3.2.2" evidence="5"/>
<name>A0ABS6Z4G4_9ACTN</name>
<comment type="similarity">
    <text evidence="5">Belongs to the glutamate--cysteine ligase type 2 family. YbdK subfamily.</text>
</comment>
<dbReference type="InterPro" id="IPR011793">
    <property type="entry name" value="YbdK"/>
</dbReference>
<reference evidence="7 8" key="1">
    <citation type="submission" date="2019-12" db="EMBL/GenBank/DDBJ databases">
        <title>Genome sequence of Streptomyces bambusae.</title>
        <authorList>
            <person name="Bansal K."/>
            <person name="Choksket S."/>
            <person name="Korpole S."/>
            <person name="Patil P.B."/>
        </authorList>
    </citation>
    <scope>NUCLEOTIDE SEQUENCE [LARGE SCALE GENOMIC DNA]</scope>
    <source>
        <strain evidence="7 8">SK60</strain>
    </source>
</reference>
<proteinExistence type="inferred from homology"/>
<evidence type="ECO:0000256" key="1">
    <source>
        <dbReference type="ARBA" id="ARBA00022598"/>
    </source>
</evidence>
<dbReference type="NCBIfam" id="NF010041">
    <property type="entry name" value="PRK13517.1-1"/>
    <property type="match status" value="1"/>
</dbReference>
<dbReference type="InterPro" id="IPR050141">
    <property type="entry name" value="GCL_type2/YbdK_subfam"/>
</dbReference>
<organism evidence="7 8">
    <name type="scientific">Streptomyces bambusae</name>
    <dbReference type="NCBI Taxonomy" id="1550616"/>
    <lineage>
        <taxon>Bacteria</taxon>
        <taxon>Bacillati</taxon>
        <taxon>Actinomycetota</taxon>
        <taxon>Actinomycetes</taxon>
        <taxon>Kitasatosporales</taxon>
        <taxon>Streptomycetaceae</taxon>
        <taxon>Streptomyces</taxon>
    </lineage>
</organism>
<protein>
    <recommendedName>
        <fullName evidence="5">Putative glutamate--cysteine ligase 2</fullName>
        <ecNumber evidence="5">6.3.2.2</ecNumber>
    </recommendedName>
    <alternativeName>
        <fullName evidence="5">Gamma-glutamylcysteine synthetase 2</fullName>
        <shortName evidence="5">GCS 2</shortName>
        <shortName evidence="5">Gamma-GCS 2</shortName>
    </alternativeName>
</protein>
<evidence type="ECO:0000256" key="6">
    <source>
        <dbReference type="SAM" id="MobiDB-lite"/>
    </source>
</evidence>
<feature type="region of interest" description="Disordered" evidence="6">
    <location>
        <begin position="1"/>
        <end position="25"/>
    </location>
</feature>
<evidence type="ECO:0000256" key="4">
    <source>
        <dbReference type="ARBA" id="ARBA00048819"/>
    </source>
</evidence>
<comment type="caution">
    <text evidence="7">The sequence shown here is derived from an EMBL/GenBank/DDBJ whole genome shotgun (WGS) entry which is preliminary data.</text>
</comment>
<dbReference type="NCBIfam" id="TIGR02050">
    <property type="entry name" value="gshA_cyan_rel"/>
    <property type="match status" value="1"/>
</dbReference>
<dbReference type="SUPFAM" id="SSF55931">
    <property type="entry name" value="Glutamine synthetase/guanido kinase"/>
    <property type="match status" value="1"/>
</dbReference>
<dbReference type="PANTHER" id="PTHR36510">
    <property type="entry name" value="GLUTAMATE--CYSTEINE LIGASE 2-RELATED"/>
    <property type="match status" value="1"/>
</dbReference>
<keyword evidence="2 5" id="KW-0547">Nucleotide-binding</keyword>
<keyword evidence="8" id="KW-1185">Reference proteome</keyword>
<dbReference type="EMBL" id="WTFF01000067">
    <property type="protein sequence ID" value="MBW5482644.1"/>
    <property type="molecule type" value="Genomic_DNA"/>
</dbReference>
<dbReference type="GO" id="GO:0016874">
    <property type="term" value="F:ligase activity"/>
    <property type="evidence" value="ECO:0007669"/>
    <property type="project" value="UniProtKB-KW"/>
</dbReference>
<dbReference type="Proteomes" id="UP000812013">
    <property type="component" value="Unassembled WGS sequence"/>
</dbReference>
<evidence type="ECO:0000256" key="2">
    <source>
        <dbReference type="ARBA" id="ARBA00022741"/>
    </source>
</evidence>
<comment type="catalytic activity">
    <reaction evidence="4 5">
        <text>L-cysteine + L-glutamate + ATP = gamma-L-glutamyl-L-cysteine + ADP + phosphate + H(+)</text>
        <dbReference type="Rhea" id="RHEA:13285"/>
        <dbReference type="ChEBI" id="CHEBI:15378"/>
        <dbReference type="ChEBI" id="CHEBI:29985"/>
        <dbReference type="ChEBI" id="CHEBI:30616"/>
        <dbReference type="ChEBI" id="CHEBI:35235"/>
        <dbReference type="ChEBI" id="CHEBI:43474"/>
        <dbReference type="ChEBI" id="CHEBI:58173"/>
        <dbReference type="ChEBI" id="CHEBI:456216"/>
        <dbReference type="EC" id="6.3.2.2"/>
    </reaction>
</comment>
<sequence length="401" mass="43121">MITVTSEGRTPAVPEGAGSATGYGAPTASWRRRALTMGAEEEYLLVDPVTRQLRPEAQKVVSDASAELGERVTTEITCYQVEARTDPHTSLAAFAEQVRAMRTAVVRAAARHGLRVVSTGTPVLPQPHPLAVTDGPRYARSVAMFGALDDEQTICACHLHIGIPDADLALQVSNHLRSRLPQLVALAANSPYWQGRDTGYASWRTLAWARWPAAGPPPHFDSTAHFDALVEDLTATGTIMDRGGLYWDIRPSHHVPTLEIRAFDATPTVADTVLLAAVTRALVATALADIEAGKPALRPPSDLLRTACWRAARDGLTGDAVDLHARRLQPAATLIERMLDDLRPALLHHGDLDTVTTGWARLRTIGNGAERQRAAHRKGDSPSAVVDALMQAVNAADQACD</sequence>
<keyword evidence="3 5" id="KW-0067">ATP-binding</keyword>
<dbReference type="InterPro" id="IPR006336">
    <property type="entry name" value="GCS2"/>
</dbReference>
<evidence type="ECO:0000313" key="7">
    <source>
        <dbReference type="EMBL" id="MBW5482644.1"/>
    </source>
</evidence>
<evidence type="ECO:0000256" key="5">
    <source>
        <dbReference type="HAMAP-Rule" id="MF_01609"/>
    </source>
</evidence>
<dbReference type="Gene3D" id="3.30.590.20">
    <property type="match status" value="1"/>
</dbReference>